<sequence>MYFLEGAAINLQTIMVLAQAHLPEGEPLTESTVARAYRGYLADLQPGVPSTPTAETFLVRDEPQAQFLADLFGLQGSPAETRQKAVMEKPSMDDRKVAFFEEGLKRLAQYDPELSALFQMAVKSIFSTPVSPIAGSMTVRAALGVMWVYPLATWATDDLIEAYVHELTHTLVMLDERRFTHYPHYDELDREENLVNSAIRNEKRSLFASVHSVFVASELLQLRESHHGHGMEFRIHPPSRGMREKSLIALESVLALPNIERLASPRLRELLEKTGKQLDAIRPGALGS</sequence>
<comment type="caution">
    <text evidence="1">The sequence shown here is derived from an EMBL/GenBank/DDBJ whole genome shotgun (WGS) entry which is preliminary data.</text>
</comment>
<evidence type="ECO:0000313" key="1">
    <source>
        <dbReference type="EMBL" id="MCM2579680.1"/>
    </source>
</evidence>
<dbReference type="RefSeq" id="WP_251417765.1">
    <property type="nucleotide sequence ID" value="NZ_JAMQGM010000045.1"/>
</dbReference>
<accession>A0ABT0XBC7</accession>
<dbReference type="NCBIfam" id="TIGR04267">
    <property type="entry name" value="mod_HExxH"/>
    <property type="match status" value="1"/>
</dbReference>
<reference evidence="1" key="1">
    <citation type="journal article" date="2023" name="Int. J. Syst. Evol. Microbiol.">
        <title>Streptomyces meridianus sp. nov. isolated from brackish water of the Tagus estuary in Alcochete, Portugal.</title>
        <authorList>
            <person name="Santos J.D.N."/>
            <person name="Klimek D."/>
            <person name="Calusinska M."/>
            <person name="Lobo Da Cunha A."/>
            <person name="Catita J."/>
            <person name="Goncalves H."/>
            <person name="Gonzalez I."/>
            <person name="Reyes F."/>
            <person name="Lage O.M."/>
        </authorList>
    </citation>
    <scope>NUCLEOTIDE SEQUENCE</scope>
    <source>
        <strain evidence="1">MTZ3.1</strain>
    </source>
</reference>
<gene>
    <name evidence="1" type="ORF">M1E25_20405</name>
</gene>
<protein>
    <submittedName>
        <fullName evidence="1">HEXXH motif-containing putative peptide modification protein</fullName>
    </submittedName>
</protein>
<name>A0ABT0XBC7_9ACTN</name>
<keyword evidence="2" id="KW-1185">Reference proteome</keyword>
<proteinExistence type="predicted"/>
<organism evidence="1 2">
    <name type="scientific">Streptomyces meridianus</name>
    <dbReference type="NCBI Taxonomy" id="2938945"/>
    <lineage>
        <taxon>Bacteria</taxon>
        <taxon>Bacillati</taxon>
        <taxon>Actinomycetota</taxon>
        <taxon>Actinomycetes</taxon>
        <taxon>Kitasatosporales</taxon>
        <taxon>Streptomycetaceae</taxon>
        <taxon>Streptomyces</taxon>
    </lineage>
</organism>
<dbReference type="EMBL" id="JAMQGM010000045">
    <property type="protein sequence ID" value="MCM2579680.1"/>
    <property type="molecule type" value="Genomic_DNA"/>
</dbReference>
<evidence type="ECO:0000313" key="2">
    <source>
        <dbReference type="Proteomes" id="UP001167160"/>
    </source>
</evidence>
<dbReference type="Proteomes" id="UP001167160">
    <property type="component" value="Unassembled WGS sequence"/>
</dbReference>
<dbReference type="InterPro" id="IPR026337">
    <property type="entry name" value="AKG_HExxH"/>
</dbReference>